<gene>
    <name evidence="2" type="ORF">A2U01_0003641</name>
</gene>
<name>A0A392M6G1_9FABA</name>
<dbReference type="Proteomes" id="UP000265520">
    <property type="component" value="Unassembled WGS sequence"/>
</dbReference>
<evidence type="ECO:0000313" key="2">
    <source>
        <dbReference type="EMBL" id="MCH82829.1"/>
    </source>
</evidence>
<accession>A0A392M6G1</accession>
<evidence type="ECO:0000256" key="1">
    <source>
        <dbReference type="SAM" id="MobiDB-lite"/>
    </source>
</evidence>
<dbReference type="EMBL" id="LXQA010004245">
    <property type="protein sequence ID" value="MCH82829.1"/>
    <property type="molecule type" value="Genomic_DNA"/>
</dbReference>
<evidence type="ECO:0000313" key="3">
    <source>
        <dbReference type="Proteomes" id="UP000265520"/>
    </source>
</evidence>
<sequence length="151" mass="16623">AWTIGSNFSVGASYSTSRNQCARISEFHFARQNDDGIRDWSNELRVEPRRRSGRPTSRWLKEEGSSSGVFDGRRNPGTEFSAGRNTVDPTRPSSQSMHSNTNPQNAITVTSVSANRNEIIPEINVLAARPAGTNDCSQLELPGVERPECNS</sequence>
<dbReference type="AlphaFoldDB" id="A0A392M6G1"/>
<comment type="caution">
    <text evidence="2">The sequence shown here is derived from an EMBL/GenBank/DDBJ whole genome shotgun (WGS) entry which is preliminary data.</text>
</comment>
<feature type="region of interest" description="Disordered" evidence="1">
    <location>
        <begin position="47"/>
        <end position="109"/>
    </location>
</feature>
<keyword evidence="3" id="KW-1185">Reference proteome</keyword>
<feature type="compositionally biased region" description="Polar residues" evidence="1">
    <location>
        <begin position="83"/>
        <end position="109"/>
    </location>
</feature>
<proteinExistence type="predicted"/>
<reference evidence="2 3" key="1">
    <citation type="journal article" date="2018" name="Front. Plant Sci.">
        <title>Red Clover (Trifolium pratense) and Zigzag Clover (T. medium) - A Picture of Genomic Similarities and Differences.</title>
        <authorList>
            <person name="Dluhosova J."/>
            <person name="Istvanek J."/>
            <person name="Nedelnik J."/>
            <person name="Repkova J."/>
        </authorList>
    </citation>
    <scope>NUCLEOTIDE SEQUENCE [LARGE SCALE GENOMIC DNA]</scope>
    <source>
        <strain evidence="3">cv. 10/8</strain>
        <tissue evidence="2">Leaf</tissue>
    </source>
</reference>
<protein>
    <submittedName>
        <fullName evidence="2">Uncharacterized protein</fullName>
    </submittedName>
</protein>
<feature type="non-terminal residue" evidence="2">
    <location>
        <position position="1"/>
    </location>
</feature>
<organism evidence="2 3">
    <name type="scientific">Trifolium medium</name>
    <dbReference type="NCBI Taxonomy" id="97028"/>
    <lineage>
        <taxon>Eukaryota</taxon>
        <taxon>Viridiplantae</taxon>
        <taxon>Streptophyta</taxon>
        <taxon>Embryophyta</taxon>
        <taxon>Tracheophyta</taxon>
        <taxon>Spermatophyta</taxon>
        <taxon>Magnoliopsida</taxon>
        <taxon>eudicotyledons</taxon>
        <taxon>Gunneridae</taxon>
        <taxon>Pentapetalae</taxon>
        <taxon>rosids</taxon>
        <taxon>fabids</taxon>
        <taxon>Fabales</taxon>
        <taxon>Fabaceae</taxon>
        <taxon>Papilionoideae</taxon>
        <taxon>50 kb inversion clade</taxon>
        <taxon>NPAAA clade</taxon>
        <taxon>Hologalegina</taxon>
        <taxon>IRL clade</taxon>
        <taxon>Trifolieae</taxon>
        <taxon>Trifolium</taxon>
    </lineage>
</organism>